<evidence type="ECO:0000313" key="9">
    <source>
        <dbReference type="Proteomes" id="UP001153737"/>
    </source>
</evidence>
<dbReference type="PROSITE" id="PS00941">
    <property type="entry name" value="CARBOXYLESTERASE_B_2"/>
    <property type="match status" value="1"/>
</dbReference>
<evidence type="ECO:0000256" key="3">
    <source>
        <dbReference type="ARBA" id="ARBA00022801"/>
    </source>
</evidence>
<keyword evidence="6" id="KW-0732">Signal</keyword>
<evidence type="ECO:0000256" key="4">
    <source>
        <dbReference type="ARBA" id="ARBA00023157"/>
    </source>
</evidence>
<dbReference type="GO" id="GO:0052689">
    <property type="term" value="F:carboxylic ester hydrolase activity"/>
    <property type="evidence" value="ECO:0007669"/>
    <property type="project" value="UniProtKB-KW"/>
</dbReference>
<evidence type="ECO:0000256" key="5">
    <source>
        <dbReference type="ARBA" id="ARBA00023180"/>
    </source>
</evidence>
<reference evidence="8" key="2">
    <citation type="submission" date="2022-10" db="EMBL/GenBank/DDBJ databases">
        <authorList>
            <consortium name="ENA_rothamsted_submissions"/>
            <consortium name="culmorum"/>
            <person name="King R."/>
        </authorList>
    </citation>
    <scope>NUCLEOTIDE SEQUENCE</scope>
</reference>
<keyword evidence="5" id="KW-0325">Glycoprotein</keyword>
<evidence type="ECO:0000256" key="6">
    <source>
        <dbReference type="RuleBase" id="RU361235"/>
    </source>
</evidence>
<dbReference type="PANTHER" id="PTHR11559">
    <property type="entry name" value="CARBOXYLESTERASE"/>
    <property type="match status" value="1"/>
</dbReference>
<dbReference type="EMBL" id="OU896716">
    <property type="protein sequence ID" value="CAH1117372.1"/>
    <property type="molecule type" value="Genomic_DNA"/>
</dbReference>
<keyword evidence="9" id="KW-1185">Reference proteome</keyword>
<dbReference type="InterPro" id="IPR019819">
    <property type="entry name" value="Carboxylesterase_B_CS"/>
</dbReference>
<feature type="signal peptide" evidence="6">
    <location>
        <begin position="1"/>
        <end position="25"/>
    </location>
</feature>
<dbReference type="Proteomes" id="UP001153737">
    <property type="component" value="Chromosome 10"/>
</dbReference>
<dbReference type="InterPro" id="IPR002018">
    <property type="entry name" value="CarbesteraseB"/>
</dbReference>
<keyword evidence="3 6" id="KW-0378">Hydrolase</keyword>
<feature type="domain" description="Carboxylesterase type B" evidence="7">
    <location>
        <begin position="38"/>
        <end position="562"/>
    </location>
</feature>
<proteinExistence type="inferred from homology"/>
<comment type="similarity">
    <text evidence="1 6">Belongs to the type-B carboxylesterase/lipase family.</text>
</comment>
<dbReference type="EC" id="3.1.1.-" evidence="6"/>
<dbReference type="OrthoDB" id="19653at2759"/>
<organism evidence="8 9">
    <name type="scientific">Phaedon cochleariae</name>
    <name type="common">Mustard beetle</name>
    <dbReference type="NCBI Taxonomy" id="80249"/>
    <lineage>
        <taxon>Eukaryota</taxon>
        <taxon>Metazoa</taxon>
        <taxon>Ecdysozoa</taxon>
        <taxon>Arthropoda</taxon>
        <taxon>Hexapoda</taxon>
        <taxon>Insecta</taxon>
        <taxon>Pterygota</taxon>
        <taxon>Neoptera</taxon>
        <taxon>Endopterygota</taxon>
        <taxon>Coleoptera</taxon>
        <taxon>Polyphaga</taxon>
        <taxon>Cucujiformia</taxon>
        <taxon>Chrysomeloidea</taxon>
        <taxon>Chrysomelidae</taxon>
        <taxon>Chrysomelinae</taxon>
        <taxon>Chrysomelini</taxon>
        <taxon>Phaedon</taxon>
    </lineage>
</organism>
<dbReference type="InterPro" id="IPR050309">
    <property type="entry name" value="Type-B_Carboxylest/Lipase"/>
</dbReference>
<evidence type="ECO:0000313" key="8">
    <source>
        <dbReference type="EMBL" id="CAH1117372.1"/>
    </source>
</evidence>
<dbReference type="InterPro" id="IPR029058">
    <property type="entry name" value="AB_hydrolase_fold"/>
</dbReference>
<sequence length="577" mass="65705">MSIAGMWKYVCFVLVFQFVFREGESVTFIKPKGVVRNLIVSTNNGYIQGRTKTTYNGKTFWAYQGIPYAKPPIGNLRFRASEPSMPWKGVLDATEEGQTCVETIPGNSDVTVSGYEDCLYINVYAPENPQNTSLLKPVLIWIYGGAFIFGNSSSEFYGPDNFLDRDIVVVTFNYRVGIFGFLSTMDMESPGNYGLKDQNLALKWVQLNIKNFGGDKNSVTIAGQSAGAASVFYHIASPKSEGLFNNAIANSGSSLCSWSYQRNPKRIAFDVGLAVGIKTKNTEDLVARLRKTDIEELKKASRLIVLLFVPQTDREGFPFGPSIEPYHRDAFLTNTAFSSFEKGNFNRVPILTGVNTLETMFFDVVFDLIRPLNILYDLSPGSLPSSEMNIKTAEERRKAGLAIKKLYFKSGSYIEATKKELFEYTSDERFIRPIRKTVQLVSRYTQLYFYVFSYVGDYGLTVLEGILDSRPVHGVPHLEEEAYVWKRSPVPHPEGLDKLTLLRVMQMWSNFIKTSNPTPLRDDLLQGVVWPQVRSPKNITYLEIDKDLSIKYNYRQMYMEYWDKLYKIYGHRPYSTY</sequence>
<gene>
    <name evidence="8" type="ORF">PHAECO_LOCUS1798</name>
</gene>
<dbReference type="PROSITE" id="PS00122">
    <property type="entry name" value="CARBOXYLESTERASE_B_1"/>
    <property type="match status" value="1"/>
</dbReference>
<reference evidence="8" key="1">
    <citation type="submission" date="2022-01" db="EMBL/GenBank/DDBJ databases">
        <authorList>
            <person name="King R."/>
        </authorList>
    </citation>
    <scope>NUCLEOTIDE SEQUENCE</scope>
</reference>
<name>A0A9P0D9J8_PHACE</name>
<feature type="chain" id="PRO_5040544938" description="Carboxylic ester hydrolase" evidence="6">
    <location>
        <begin position="26"/>
        <end position="577"/>
    </location>
</feature>
<keyword evidence="2" id="KW-0719">Serine esterase</keyword>
<evidence type="ECO:0000256" key="2">
    <source>
        <dbReference type="ARBA" id="ARBA00022487"/>
    </source>
</evidence>
<protein>
    <recommendedName>
        <fullName evidence="6">Carboxylic ester hydrolase</fullName>
        <ecNumber evidence="6">3.1.1.-</ecNumber>
    </recommendedName>
</protein>
<dbReference type="AlphaFoldDB" id="A0A9P0D9J8"/>
<dbReference type="Pfam" id="PF00135">
    <property type="entry name" value="COesterase"/>
    <property type="match status" value="1"/>
</dbReference>
<dbReference type="SUPFAM" id="SSF53474">
    <property type="entry name" value="alpha/beta-Hydrolases"/>
    <property type="match status" value="1"/>
</dbReference>
<dbReference type="InterPro" id="IPR019826">
    <property type="entry name" value="Carboxylesterase_B_AS"/>
</dbReference>
<accession>A0A9P0D9J8</accession>
<evidence type="ECO:0000259" key="7">
    <source>
        <dbReference type="Pfam" id="PF00135"/>
    </source>
</evidence>
<evidence type="ECO:0000256" key="1">
    <source>
        <dbReference type="ARBA" id="ARBA00005964"/>
    </source>
</evidence>
<keyword evidence="4" id="KW-1015">Disulfide bond</keyword>
<dbReference type="Gene3D" id="3.40.50.1820">
    <property type="entry name" value="alpha/beta hydrolase"/>
    <property type="match status" value="1"/>
</dbReference>